<dbReference type="Proteomes" id="UP000593564">
    <property type="component" value="Unassembled WGS sequence"/>
</dbReference>
<name>A0A7J7G4M5_CAMSI</name>
<evidence type="ECO:0000313" key="3">
    <source>
        <dbReference type="EMBL" id="KAF5934568.1"/>
    </source>
</evidence>
<feature type="domain" description="DUF8204" evidence="2">
    <location>
        <begin position="36"/>
        <end position="127"/>
    </location>
</feature>
<dbReference type="PANTHER" id="PTHR34566">
    <property type="entry name" value="ALTERED INHERITANCE OF MITOCHONDRIA PROTEIN"/>
    <property type="match status" value="1"/>
</dbReference>
<keyword evidence="4" id="KW-1185">Reference proteome</keyword>
<accession>A0A7J7G4M5</accession>
<dbReference type="AlphaFoldDB" id="A0A7J7G4M5"/>
<proteinExistence type="predicted"/>
<dbReference type="Pfam" id="PF26631">
    <property type="entry name" value="DUF8204"/>
    <property type="match status" value="1"/>
</dbReference>
<comment type="caution">
    <text evidence="3">The sequence shown here is derived from an EMBL/GenBank/DDBJ whole genome shotgun (WGS) entry which is preliminary data.</text>
</comment>
<organism evidence="3 4">
    <name type="scientific">Camellia sinensis</name>
    <name type="common">Tea plant</name>
    <name type="synonym">Thea sinensis</name>
    <dbReference type="NCBI Taxonomy" id="4442"/>
    <lineage>
        <taxon>Eukaryota</taxon>
        <taxon>Viridiplantae</taxon>
        <taxon>Streptophyta</taxon>
        <taxon>Embryophyta</taxon>
        <taxon>Tracheophyta</taxon>
        <taxon>Spermatophyta</taxon>
        <taxon>Magnoliopsida</taxon>
        <taxon>eudicotyledons</taxon>
        <taxon>Gunneridae</taxon>
        <taxon>Pentapetalae</taxon>
        <taxon>asterids</taxon>
        <taxon>Ericales</taxon>
        <taxon>Theaceae</taxon>
        <taxon>Camellia</taxon>
    </lineage>
</organism>
<protein>
    <recommendedName>
        <fullName evidence="2">DUF8204 domain-containing protein</fullName>
    </recommendedName>
</protein>
<feature type="region of interest" description="Disordered" evidence="1">
    <location>
        <begin position="1"/>
        <end position="25"/>
    </location>
</feature>
<evidence type="ECO:0000313" key="4">
    <source>
        <dbReference type="Proteomes" id="UP000593564"/>
    </source>
</evidence>
<gene>
    <name evidence="3" type="ORF">HYC85_030739</name>
</gene>
<reference evidence="3 4" key="2">
    <citation type="submission" date="2020-07" db="EMBL/GenBank/DDBJ databases">
        <title>Genome assembly of wild tea tree DASZ reveals pedigree and selection history of tea varieties.</title>
        <authorList>
            <person name="Zhang W."/>
        </authorList>
    </citation>
    <scope>NUCLEOTIDE SEQUENCE [LARGE SCALE GENOMIC DNA]</scope>
    <source>
        <strain evidence="4">cv. G240</strain>
        <tissue evidence="3">Leaf</tissue>
    </source>
</reference>
<dbReference type="InterPro" id="IPR058517">
    <property type="entry name" value="DUF8204"/>
</dbReference>
<sequence length="205" mass="22790">MEEEDEVGKEKGGDKESPKINNQTLEENLKQKMNNKAKSCKGCLLYSSTLNSNSRNPLCLGILRSLPQVPRHIVGESEVDASREGRSLAEFKYACVGYSVYSNGKDPTADVQETQAELPVCVGLEVLYDKKVNAADSVPAHVHSREDARGFPQPRIQKPAYSVGDEFSRNASVVATGVAKNLHRVSNHMKRRLDDILYPYRSRPK</sequence>
<reference evidence="4" key="1">
    <citation type="journal article" date="2020" name="Nat. Commun.">
        <title>Genome assembly of wild tea tree DASZ reveals pedigree and selection history of tea varieties.</title>
        <authorList>
            <person name="Zhang W."/>
            <person name="Zhang Y."/>
            <person name="Qiu H."/>
            <person name="Guo Y."/>
            <person name="Wan H."/>
            <person name="Zhang X."/>
            <person name="Scossa F."/>
            <person name="Alseekh S."/>
            <person name="Zhang Q."/>
            <person name="Wang P."/>
            <person name="Xu L."/>
            <person name="Schmidt M.H."/>
            <person name="Jia X."/>
            <person name="Li D."/>
            <person name="Zhu A."/>
            <person name="Guo F."/>
            <person name="Chen W."/>
            <person name="Ni D."/>
            <person name="Usadel B."/>
            <person name="Fernie A.R."/>
            <person name="Wen W."/>
        </authorList>
    </citation>
    <scope>NUCLEOTIDE SEQUENCE [LARGE SCALE GENOMIC DNA]</scope>
    <source>
        <strain evidence="4">cv. G240</strain>
    </source>
</reference>
<dbReference type="EMBL" id="JACBKZ010000014">
    <property type="protein sequence ID" value="KAF5934568.1"/>
    <property type="molecule type" value="Genomic_DNA"/>
</dbReference>
<evidence type="ECO:0000256" key="1">
    <source>
        <dbReference type="SAM" id="MobiDB-lite"/>
    </source>
</evidence>
<dbReference type="PANTHER" id="PTHR34566:SF2">
    <property type="entry name" value="ALTERED INHERITANCE OF MITOCHONDRIA PROTEIN"/>
    <property type="match status" value="1"/>
</dbReference>
<feature type="compositionally biased region" description="Basic and acidic residues" evidence="1">
    <location>
        <begin position="8"/>
        <end position="18"/>
    </location>
</feature>
<evidence type="ECO:0000259" key="2">
    <source>
        <dbReference type="Pfam" id="PF26631"/>
    </source>
</evidence>